<proteinExistence type="predicted"/>
<reference evidence="2 3" key="1">
    <citation type="submission" date="2023-02" db="EMBL/GenBank/DDBJ databases">
        <title>LHISI_Scaffold_Assembly.</title>
        <authorList>
            <person name="Stuart O.P."/>
            <person name="Cleave R."/>
            <person name="Magrath M.J.L."/>
            <person name="Mikheyev A.S."/>
        </authorList>
    </citation>
    <scope>NUCLEOTIDE SEQUENCE [LARGE SCALE GENOMIC DNA]</scope>
    <source>
        <strain evidence="2">Daus_M_001</strain>
        <tissue evidence="2">Leg muscle</tissue>
    </source>
</reference>
<evidence type="ECO:0000313" key="2">
    <source>
        <dbReference type="EMBL" id="KAJ8871685.1"/>
    </source>
</evidence>
<accession>A0ABQ9GI38</accession>
<dbReference type="EMBL" id="JARBHB010000012">
    <property type="protein sequence ID" value="KAJ8871685.1"/>
    <property type="molecule type" value="Genomic_DNA"/>
</dbReference>
<evidence type="ECO:0000256" key="1">
    <source>
        <dbReference type="SAM" id="MobiDB-lite"/>
    </source>
</evidence>
<dbReference type="Proteomes" id="UP001159363">
    <property type="component" value="Chromosome 11"/>
</dbReference>
<sequence>MVREMKPQVFETADEAEYVPFPRPFPSNTREHITVRVNDAGNKRLLPSPSAAGNPSDQRGGSAGLSREPLGLRIAKGGGRAEGLRAEVCMRSGHSIGSERASAGFSGKGSLQNRRCSWGCTRRGKINTELTQCVAKIFPLPIAHRFVIERSGAIWAARNTEVLRADEGEGWEKRENLRESPPASGFVRHDSHSRRIWGSSSLTPTPPWLHVIEKLMGSSPILSTTEQIIIEAKQCGGSFDLGLNVSLVVGLDGHRCENSVRRNLRPWSVVRDRIGICQEGFRKTEIRMVVPEMEPTCSGMPVQRDTSSPPCSVDDFGIASACTRQKAESKYRNRIRLERVSKKQSSDTHKTPYDLVKRCRERTDKNTSRRPSASTYLDFGLQPTDLGEILNENQHISTRESRDTLPGNFRQHWKIAAWRHGPPSETCGVCVALTQGHSCVEVVHKPLPGKIRRPVALSGTTRTCGNPGLTQPGDSIRFTLVRGELFNCSATVDPISRYRVGGGGFLLPVGLHPSRPTPSQAHLISSHTTR</sequence>
<feature type="region of interest" description="Disordered" evidence="1">
    <location>
        <begin position="511"/>
        <end position="530"/>
    </location>
</feature>
<evidence type="ECO:0000313" key="3">
    <source>
        <dbReference type="Proteomes" id="UP001159363"/>
    </source>
</evidence>
<protein>
    <submittedName>
        <fullName evidence="2">Uncharacterized protein</fullName>
    </submittedName>
</protein>
<gene>
    <name evidence="2" type="ORF">PR048_028012</name>
</gene>
<feature type="region of interest" description="Disordered" evidence="1">
    <location>
        <begin position="42"/>
        <end position="69"/>
    </location>
</feature>
<keyword evidence="3" id="KW-1185">Reference proteome</keyword>
<organism evidence="2 3">
    <name type="scientific">Dryococelus australis</name>
    <dbReference type="NCBI Taxonomy" id="614101"/>
    <lineage>
        <taxon>Eukaryota</taxon>
        <taxon>Metazoa</taxon>
        <taxon>Ecdysozoa</taxon>
        <taxon>Arthropoda</taxon>
        <taxon>Hexapoda</taxon>
        <taxon>Insecta</taxon>
        <taxon>Pterygota</taxon>
        <taxon>Neoptera</taxon>
        <taxon>Polyneoptera</taxon>
        <taxon>Phasmatodea</taxon>
        <taxon>Verophasmatodea</taxon>
        <taxon>Anareolatae</taxon>
        <taxon>Phasmatidae</taxon>
        <taxon>Eurycanthinae</taxon>
        <taxon>Dryococelus</taxon>
    </lineage>
</organism>
<feature type="compositionally biased region" description="Polar residues" evidence="1">
    <location>
        <begin position="517"/>
        <end position="530"/>
    </location>
</feature>
<name>A0ABQ9GI38_9NEOP</name>
<comment type="caution">
    <text evidence="2">The sequence shown here is derived from an EMBL/GenBank/DDBJ whole genome shotgun (WGS) entry which is preliminary data.</text>
</comment>